<sequence>MEWQGVRTRGDAAAASLTTRIPPAVITTAPEGDVGAEVTCHSSSFSFSSCCCSSPITHSDITVMTKEILFFFFFLLLLLLLFYI</sequence>
<evidence type="ECO:0000313" key="2">
    <source>
        <dbReference type="EMBL" id="MPC35165.1"/>
    </source>
</evidence>
<comment type="caution">
    <text evidence="2">The sequence shown here is derived from an EMBL/GenBank/DDBJ whole genome shotgun (WGS) entry which is preliminary data.</text>
</comment>
<protein>
    <submittedName>
        <fullName evidence="2">Uncharacterized protein</fullName>
    </submittedName>
</protein>
<reference evidence="2 3" key="1">
    <citation type="submission" date="2019-05" db="EMBL/GenBank/DDBJ databases">
        <title>Another draft genome of Portunus trituberculatus and its Hox gene families provides insights of decapod evolution.</title>
        <authorList>
            <person name="Jeong J.-H."/>
            <person name="Song I."/>
            <person name="Kim S."/>
            <person name="Choi T."/>
            <person name="Kim D."/>
            <person name="Ryu S."/>
            <person name="Kim W."/>
        </authorList>
    </citation>
    <scope>NUCLEOTIDE SEQUENCE [LARGE SCALE GENOMIC DNA]</scope>
    <source>
        <tissue evidence="2">Muscle</tissue>
    </source>
</reference>
<organism evidence="2 3">
    <name type="scientific">Portunus trituberculatus</name>
    <name type="common">Swimming crab</name>
    <name type="synonym">Neptunus trituberculatus</name>
    <dbReference type="NCBI Taxonomy" id="210409"/>
    <lineage>
        <taxon>Eukaryota</taxon>
        <taxon>Metazoa</taxon>
        <taxon>Ecdysozoa</taxon>
        <taxon>Arthropoda</taxon>
        <taxon>Crustacea</taxon>
        <taxon>Multicrustacea</taxon>
        <taxon>Malacostraca</taxon>
        <taxon>Eumalacostraca</taxon>
        <taxon>Eucarida</taxon>
        <taxon>Decapoda</taxon>
        <taxon>Pleocyemata</taxon>
        <taxon>Brachyura</taxon>
        <taxon>Eubrachyura</taxon>
        <taxon>Portunoidea</taxon>
        <taxon>Portunidae</taxon>
        <taxon>Portuninae</taxon>
        <taxon>Portunus</taxon>
    </lineage>
</organism>
<keyword evidence="3" id="KW-1185">Reference proteome</keyword>
<name>A0A5B7EP53_PORTR</name>
<evidence type="ECO:0000256" key="1">
    <source>
        <dbReference type="SAM" id="Phobius"/>
    </source>
</evidence>
<keyword evidence="1" id="KW-1133">Transmembrane helix</keyword>
<keyword evidence="1" id="KW-0812">Transmembrane</keyword>
<evidence type="ECO:0000313" key="3">
    <source>
        <dbReference type="Proteomes" id="UP000324222"/>
    </source>
</evidence>
<keyword evidence="1" id="KW-0472">Membrane</keyword>
<gene>
    <name evidence="2" type="ORF">E2C01_028583</name>
</gene>
<dbReference type="Proteomes" id="UP000324222">
    <property type="component" value="Unassembled WGS sequence"/>
</dbReference>
<dbReference type="EMBL" id="VSRR010003212">
    <property type="protein sequence ID" value="MPC35165.1"/>
    <property type="molecule type" value="Genomic_DNA"/>
</dbReference>
<proteinExistence type="predicted"/>
<dbReference type="AlphaFoldDB" id="A0A5B7EP53"/>
<accession>A0A5B7EP53</accession>
<feature type="transmembrane region" description="Helical" evidence="1">
    <location>
        <begin position="63"/>
        <end position="83"/>
    </location>
</feature>